<dbReference type="SMART" id="SM00530">
    <property type="entry name" value="HTH_XRE"/>
    <property type="match status" value="1"/>
</dbReference>
<dbReference type="Gene3D" id="1.10.260.40">
    <property type="entry name" value="lambda repressor-like DNA-binding domains"/>
    <property type="match status" value="1"/>
</dbReference>
<evidence type="ECO:0000259" key="2">
    <source>
        <dbReference type="PROSITE" id="PS50943"/>
    </source>
</evidence>
<sequence length="129" mass="14340">MSHSRWKTLRERKLTEAATEPAEVAEVRREIRLSMALAEAVYKRRANLGLTQSDLARRAGLSQAKISRIENSDTVPTLPLLTRLADALDAVLHIDLGGERVGFHFTPRASEESARGDRASTEEWCRAAS</sequence>
<dbReference type="RefSeq" id="WP_182659820.1">
    <property type="nucleotide sequence ID" value="NZ_VKHS01000008.1"/>
</dbReference>
<organism evidence="3 4">
    <name type="scientific">Streptomyces calidiresistens</name>
    <dbReference type="NCBI Taxonomy" id="1485586"/>
    <lineage>
        <taxon>Bacteria</taxon>
        <taxon>Bacillati</taxon>
        <taxon>Actinomycetota</taxon>
        <taxon>Actinomycetes</taxon>
        <taxon>Kitasatosporales</taxon>
        <taxon>Streptomycetaceae</taxon>
        <taxon>Streptomyces</taxon>
    </lineage>
</organism>
<evidence type="ECO:0000313" key="3">
    <source>
        <dbReference type="EMBL" id="MBB0228119.1"/>
    </source>
</evidence>
<dbReference type="SUPFAM" id="SSF47413">
    <property type="entry name" value="lambda repressor-like DNA-binding domains"/>
    <property type="match status" value="1"/>
</dbReference>
<feature type="compositionally biased region" description="Basic and acidic residues" evidence="1">
    <location>
        <begin position="109"/>
        <end position="129"/>
    </location>
</feature>
<reference evidence="4" key="1">
    <citation type="submission" date="2019-10" db="EMBL/GenBank/DDBJ databases">
        <title>Streptomyces sp. nov., a novel actinobacterium isolated from alkaline environment.</title>
        <authorList>
            <person name="Golinska P."/>
        </authorList>
    </citation>
    <scope>NUCLEOTIDE SEQUENCE [LARGE SCALE GENOMIC DNA]</scope>
    <source>
        <strain evidence="4">DSM 42108</strain>
    </source>
</reference>
<dbReference type="EMBL" id="VKHS01000008">
    <property type="protein sequence ID" value="MBB0228119.1"/>
    <property type="molecule type" value="Genomic_DNA"/>
</dbReference>
<evidence type="ECO:0000256" key="1">
    <source>
        <dbReference type="SAM" id="MobiDB-lite"/>
    </source>
</evidence>
<dbReference type="InterPro" id="IPR001387">
    <property type="entry name" value="Cro/C1-type_HTH"/>
</dbReference>
<dbReference type="AlphaFoldDB" id="A0A7W3SZD9"/>
<accession>A0A7W3SZD9</accession>
<evidence type="ECO:0000313" key="4">
    <source>
        <dbReference type="Proteomes" id="UP000530234"/>
    </source>
</evidence>
<gene>
    <name evidence="3" type="ORF">FOE67_00995</name>
</gene>
<dbReference type="PROSITE" id="PS50943">
    <property type="entry name" value="HTH_CROC1"/>
    <property type="match status" value="1"/>
</dbReference>
<dbReference type="CDD" id="cd00093">
    <property type="entry name" value="HTH_XRE"/>
    <property type="match status" value="1"/>
</dbReference>
<dbReference type="Proteomes" id="UP000530234">
    <property type="component" value="Unassembled WGS sequence"/>
</dbReference>
<feature type="region of interest" description="Disordered" evidence="1">
    <location>
        <begin position="108"/>
        <end position="129"/>
    </location>
</feature>
<proteinExistence type="predicted"/>
<feature type="domain" description="HTH cro/C1-type" evidence="2">
    <location>
        <begin position="41"/>
        <end position="96"/>
    </location>
</feature>
<protein>
    <submittedName>
        <fullName evidence="3">Helix-turn-helix domain-containing protein</fullName>
    </submittedName>
</protein>
<dbReference type="Pfam" id="PF01381">
    <property type="entry name" value="HTH_3"/>
    <property type="match status" value="1"/>
</dbReference>
<keyword evidence="4" id="KW-1185">Reference proteome</keyword>
<comment type="caution">
    <text evidence="3">The sequence shown here is derived from an EMBL/GenBank/DDBJ whole genome shotgun (WGS) entry which is preliminary data.</text>
</comment>
<dbReference type="InterPro" id="IPR010982">
    <property type="entry name" value="Lambda_DNA-bd_dom_sf"/>
</dbReference>
<name>A0A7W3SZD9_9ACTN</name>
<dbReference type="GO" id="GO:0003677">
    <property type="term" value="F:DNA binding"/>
    <property type="evidence" value="ECO:0007669"/>
    <property type="project" value="InterPro"/>
</dbReference>